<gene>
    <name evidence="1" type="ORF">ACCO45_006443</name>
</gene>
<dbReference type="EMBL" id="JBGNUJ010000006">
    <property type="protein sequence ID" value="KAL3958281.1"/>
    <property type="molecule type" value="Genomic_DNA"/>
</dbReference>
<proteinExistence type="predicted"/>
<dbReference type="Proteomes" id="UP001638806">
    <property type="component" value="Unassembled WGS sequence"/>
</dbReference>
<accession>A0ACC4DPV2</accession>
<name>A0ACC4DPV2_PURLI</name>
<comment type="caution">
    <text evidence="1">The sequence shown here is derived from an EMBL/GenBank/DDBJ whole genome shotgun (WGS) entry which is preliminary data.</text>
</comment>
<reference evidence="1" key="1">
    <citation type="submission" date="2024-12" db="EMBL/GenBank/DDBJ databases">
        <title>Comparative genomics and development of molecular markers within Purpureocillium lilacinum and among Purpureocillium species.</title>
        <authorList>
            <person name="Yeh Z.-Y."/>
            <person name="Ni N.-T."/>
            <person name="Lo P.-H."/>
            <person name="Mushyakhwo K."/>
            <person name="Lin C.-F."/>
            <person name="Nai Y.-S."/>
        </authorList>
    </citation>
    <scope>NUCLEOTIDE SEQUENCE</scope>
    <source>
        <strain evidence="1">NCHU-NPUST-175</strain>
    </source>
</reference>
<evidence type="ECO:0000313" key="1">
    <source>
        <dbReference type="EMBL" id="KAL3958281.1"/>
    </source>
</evidence>
<protein>
    <submittedName>
        <fullName evidence="1">Uncharacterized protein</fullName>
    </submittedName>
</protein>
<sequence length="144" mass="15249">MSLCRTRPGTLASCVSWALCPTTRTHRLSIGSLVPVPDASNAGICNATAGAKQLHRPNLFGPDRVEWRLQTARGVAEHSPTQVVSDDPASAVCCDAVSRGCPWRRRTCRPGSFSVSPAGSETRITEAWAVSAQTIDEASISLCG</sequence>
<keyword evidence="2" id="KW-1185">Reference proteome</keyword>
<organism evidence="1 2">
    <name type="scientific">Purpureocillium lilacinum</name>
    <name type="common">Paecilomyces lilacinus</name>
    <dbReference type="NCBI Taxonomy" id="33203"/>
    <lineage>
        <taxon>Eukaryota</taxon>
        <taxon>Fungi</taxon>
        <taxon>Dikarya</taxon>
        <taxon>Ascomycota</taxon>
        <taxon>Pezizomycotina</taxon>
        <taxon>Sordariomycetes</taxon>
        <taxon>Hypocreomycetidae</taxon>
        <taxon>Hypocreales</taxon>
        <taxon>Ophiocordycipitaceae</taxon>
        <taxon>Purpureocillium</taxon>
    </lineage>
</organism>
<evidence type="ECO:0000313" key="2">
    <source>
        <dbReference type="Proteomes" id="UP001638806"/>
    </source>
</evidence>